<comment type="similarity">
    <text evidence="1">Belongs to the biotin--protein ligase family.</text>
</comment>
<evidence type="ECO:0000313" key="4">
    <source>
        <dbReference type="EMBL" id="KXZ49683.1"/>
    </source>
</evidence>
<dbReference type="Proteomes" id="UP000075714">
    <property type="component" value="Unassembled WGS sequence"/>
</dbReference>
<dbReference type="InterPro" id="IPR004143">
    <property type="entry name" value="BPL_LPL_catalytic"/>
</dbReference>
<dbReference type="SUPFAM" id="SSF55681">
    <property type="entry name" value="Class II aaRS and biotin synthetases"/>
    <property type="match status" value="1"/>
</dbReference>
<dbReference type="NCBIfam" id="TIGR00121">
    <property type="entry name" value="birA_ligase"/>
    <property type="match status" value="1"/>
</dbReference>
<dbReference type="OrthoDB" id="10250105at2759"/>
<evidence type="ECO:0000256" key="2">
    <source>
        <dbReference type="ARBA" id="ARBA00022598"/>
    </source>
</evidence>
<dbReference type="CDD" id="cd16442">
    <property type="entry name" value="BPL"/>
    <property type="match status" value="1"/>
</dbReference>
<organism evidence="4 5">
    <name type="scientific">Gonium pectorale</name>
    <name type="common">Green alga</name>
    <dbReference type="NCBI Taxonomy" id="33097"/>
    <lineage>
        <taxon>Eukaryota</taxon>
        <taxon>Viridiplantae</taxon>
        <taxon>Chlorophyta</taxon>
        <taxon>core chlorophytes</taxon>
        <taxon>Chlorophyceae</taxon>
        <taxon>CS clade</taxon>
        <taxon>Chlamydomonadales</taxon>
        <taxon>Volvocaceae</taxon>
        <taxon>Gonium</taxon>
    </lineage>
</organism>
<dbReference type="Pfam" id="PF03099">
    <property type="entry name" value="BPL_LplA_LipB"/>
    <property type="match status" value="1"/>
</dbReference>
<dbReference type="STRING" id="33097.A0A150GIQ2"/>
<name>A0A150GIQ2_GONPE</name>
<dbReference type="InterPro" id="IPR045864">
    <property type="entry name" value="aa-tRNA-synth_II/BPL/LPL"/>
</dbReference>
<dbReference type="PANTHER" id="PTHR12835">
    <property type="entry name" value="BIOTIN PROTEIN LIGASE"/>
    <property type="match status" value="1"/>
</dbReference>
<dbReference type="EMBL" id="LSYV01000021">
    <property type="protein sequence ID" value="KXZ49683.1"/>
    <property type="molecule type" value="Genomic_DNA"/>
</dbReference>
<dbReference type="GO" id="GO:0004077">
    <property type="term" value="F:biotin--[biotin carboxyl-carrier protein] ligase activity"/>
    <property type="evidence" value="ECO:0007669"/>
    <property type="project" value="InterPro"/>
</dbReference>
<dbReference type="AlphaFoldDB" id="A0A150GIQ2"/>
<dbReference type="Gene3D" id="3.30.930.10">
    <property type="entry name" value="Bira Bifunctional Protein, Domain 2"/>
    <property type="match status" value="1"/>
</dbReference>
<evidence type="ECO:0000313" key="5">
    <source>
        <dbReference type="Proteomes" id="UP000075714"/>
    </source>
</evidence>
<evidence type="ECO:0000259" key="3">
    <source>
        <dbReference type="PROSITE" id="PS51733"/>
    </source>
</evidence>
<dbReference type="PROSITE" id="PS51733">
    <property type="entry name" value="BPL_LPL_CATALYTIC"/>
    <property type="match status" value="1"/>
</dbReference>
<proteinExistence type="inferred from homology"/>
<evidence type="ECO:0000256" key="1">
    <source>
        <dbReference type="ARBA" id="ARBA00009934"/>
    </source>
</evidence>
<keyword evidence="5" id="KW-1185">Reference proteome</keyword>
<reference evidence="5" key="1">
    <citation type="journal article" date="2016" name="Nat. Commun.">
        <title>The Gonium pectorale genome demonstrates co-option of cell cycle regulation during the evolution of multicellularity.</title>
        <authorList>
            <person name="Hanschen E.R."/>
            <person name="Marriage T.N."/>
            <person name="Ferris P.J."/>
            <person name="Hamaji T."/>
            <person name="Toyoda A."/>
            <person name="Fujiyama A."/>
            <person name="Neme R."/>
            <person name="Noguchi H."/>
            <person name="Minakuchi Y."/>
            <person name="Suzuki M."/>
            <person name="Kawai-Toyooka H."/>
            <person name="Smith D.R."/>
            <person name="Sparks H."/>
            <person name="Anderson J."/>
            <person name="Bakaric R."/>
            <person name="Luria V."/>
            <person name="Karger A."/>
            <person name="Kirschner M.W."/>
            <person name="Durand P.M."/>
            <person name="Michod R.E."/>
            <person name="Nozaki H."/>
            <person name="Olson B.J."/>
        </authorList>
    </citation>
    <scope>NUCLEOTIDE SEQUENCE [LARGE SCALE GENOMIC DNA]</scope>
    <source>
        <strain evidence="5">NIES-2863</strain>
    </source>
</reference>
<comment type="caution">
    <text evidence="4">The sequence shown here is derived from an EMBL/GenBank/DDBJ whole genome shotgun (WGS) entry which is preliminary data.</text>
</comment>
<feature type="domain" description="BPL/LPL catalytic" evidence="3">
    <location>
        <begin position="105"/>
        <end position="302"/>
    </location>
</feature>
<protein>
    <recommendedName>
        <fullName evidence="3">BPL/LPL catalytic domain-containing protein</fullName>
    </recommendedName>
</protein>
<keyword evidence="2" id="KW-0436">Ligase</keyword>
<dbReference type="GO" id="GO:0005737">
    <property type="term" value="C:cytoplasm"/>
    <property type="evidence" value="ECO:0007669"/>
    <property type="project" value="TreeGrafter"/>
</dbReference>
<sequence>MSTVAAAAGAARASAGVAPGGGPPYPVLAVCWSEEDAARVRAVAEQIAADSASAGAPAVLSLHTDPASLPSGGAPELDAAAVSAALRGQPPPTAAVGVGGGGGAGGSRSLGRVLLAAPLLGSTQEVLRTHGSALGDGAVVVADRQTGGKGRGGNVWTSPPGCLMFSALRRLRVASPAQAPFINYLVCIAVTRGVRQALQSVGLPPVDLRIKWPNDIYAGGLKVAGALINTTWQGNSFNVITGIGLNVNNRTPTTCLDQLVERAAATAAGGAAAVAGPPVHVPREAVLVGILSALEEVFDTFESSGFGPLEPEYLASWLHSGQELDFDDSDPSAPGGGAHGGGGGRVRLVVRGLSPSGFLLAEDPRVGGRYELTPDGNSLDMMAGLIRRKIN</sequence>
<gene>
    <name evidence="4" type="ORF">GPECTOR_20g540</name>
</gene>
<dbReference type="InterPro" id="IPR004408">
    <property type="entry name" value="Biotin_CoA_COase_ligase"/>
</dbReference>
<dbReference type="PANTHER" id="PTHR12835:SF5">
    <property type="entry name" value="BIOTIN--PROTEIN LIGASE"/>
    <property type="match status" value="1"/>
</dbReference>
<accession>A0A150GIQ2</accession>